<organism evidence="1 2">
    <name type="scientific">Lineolata rhizophorae</name>
    <dbReference type="NCBI Taxonomy" id="578093"/>
    <lineage>
        <taxon>Eukaryota</taxon>
        <taxon>Fungi</taxon>
        <taxon>Dikarya</taxon>
        <taxon>Ascomycota</taxon>
        <taxon>Pezizomycotina</taxon>
        <taxon>Dothideomycetes</taxon>
        <taxon>Dothideomycetes incertae sedis</taxon>
        <taxon>Lineolatales</taxon>
        <taxon>Lineolataceae</taxon>
        <taxon>Lineolata</taxon>
    </lineage>
</organism>
<keyword evidence="2" id="KW-1185">Reference proteome</keyword>
<dbReference type="OrthoDB" id="2098203at2759"/>
<sequence>MLKRKGGKMQRDPRVRAIRYHLWHSKAMRPLRFSRMRGLRHWTIARAYALFKHRRRQALERDLERQYTAMRAAVEALRLMDERGVVARTEAERAAQQGAGVGRLYRIAMGKQGVWDQVPIEYARVQTEFPAKEPFNEGWRRPRKE</sequence>
<evidence type="ECO:0000313" key="2">
    <source>
        <dbReference type="Proteomes" id="UP000799766"/>
    </source>
</evidence>
<gene>
    <name evidence="1" type="ORF">BDY21DRAFT_374856</name>
</gene>
<dbReference type="InterPro" id="IPR042831">
    <property type="entry name" value="Ribosomal_mL40_fung"/>
</dbReference>
<dbReference type="PANTHER" id="PTHR39150">
    <property type="entry name" value="54S RIBOSOMAL PROTEIN L28, MITOCHONDRIAL"/>
    <property type="match status" value="1"/>
</dbReference>
<dbReference type="Proteomes" id="UP000799766">
    <property type="component" value="Unassembled WGS sequence"/>
</dbReference>
<evidence type="ECO:0000313" key="1">
    <source>
        <dbReference type="EMBL" id="KAF2453272.1"/>
    </source>
</evidence>
<name>A0A6A6NPG7_9PEZI</name>
<dbReference type="AlphaFoldDB" id="A0A6A6NPG7"/>
<dbReference type="GO" id="GO:0032543">
    <property type="term" value="P:mitochondrial translation"/>
    <property type="evidence" value="ECO:0007669"/>
    <property type="project" value="InterPro"/>
</dbReference>
<accession>A0A6A6NPG7</accession>
<dbReference type="GO" id="GO:0005739">
    <property type="term" value="C:mitochondrion"/>
    <property type="evidence" value="ECO:0007669"/>
    <property type="project" value="GOC"/>
</dbReference>
<proteinExistence type="predicted"/>
<dbReference type="Gene3D" id="6.10.250.3440">
    <property type="match status" value="1"/>
</dbReference>
<dbReference type="PANTHER" id="PTHR39150:SF1">
    <property type="entry name" value="LARGE RIBOSOMAL SUBUNIT PROTEIN ML40"/>
    <property type="match status" value="1"/>
</dbReference>
<reference evidence="1" key="1">
    <citation type="journal article" date="2020" name="Stud. Mycol.">
        <title>101 Dothideomycetes genomes: a test case for predicting lifestyles and emergence of pathogens.</title>
        <authorList>
            <person name="Haridas S."/>
            <person name="Albert R."/>
            <person name="Binder M."/>
            <person name="Bloem J."/>
            <person name="Labutti K."/>
            <person name="Salamov A."/>
            <person name="Andreopoulos B."/>
            <person name="Baker S."/>
            <person name="Barry K."/>
            <person name="Bills G."/>
            <person name="Bluhm B."/>
            <person name="Cannon C."/>
            <person name="Castanera R."/>
            <person name="Culley D."/>
            <person name="Daum C."/>
            <person name="Ezra D."/>
            <person name="Gonzalez J."/>
            <person name="Henrissat B."/>
            <person name="Kuo A."/>
            <person name="Liang C."/>
            <person name="Lipzen A."/>
            <person name="Lutzoni F."/>
            <person name="Magnuson J."/>
            <person name="Mondo S."/>
            <person name="Nolan M."/>
            <person name="Ohm R."/>
            <person name="Pangilinan J."/>
            <person name="Park H.-J."/>
            <person name="Ramirez L."/>
            <person name="Alfaro M."/>
            <person name="Sun H."/>
            <person name="Tritt A."/>
            <person name="Yoshinaga Y."/>
            <person name="Zwiers L.-H."/>
            <person name="Turgeon B."/>
            <person name="Goodwin S."/>
            <person name="Spatafora J."/>
            <person name="Crous P."/>
            <person name="Grigoriev I."/>
        </authorList>
    </citation>
    <scope>NUCLEOTIDE SEQUENCE</scope>
    <source>
        <strain evidence="1">ATCC 16933</strain>
    </source>
</reference>
<protein>
    <submittedName>
        <fullName evidence="1">Uncharacterized protein</fullName>
    </submittedName>
</protein>
<dbReference type="EMBL" id="MU001698">
    <property type="protein sequence ID" value="KAF2453272.1"/>
    <property type="molecule type" value="Genomic_DNA"/>
</dbReference>
<dbReference type="GO" id="GO:0003735">
    <property type="term" value="F:structural constituent of ribosome"/>
    <property type="evidence" value="ECO:0007669"/>
    <property type="project" value="InterPro"/>
</dbReference>